<dbReference type="InterPro" id="IPR052565">
    <property type="entry name" value="Glutaredoxin-like_YDR286C"/>
</dbReference>
<dbReference type="PANTHER" id="PTHR33558:SF1">
    <property type="entry name" value="GLUTAREDOXIN-LIKE PROTEIN C5ORF63 HOMOLOG"/>
    <property type="match status" value="1"/>
</dbReference>
<keyword evidence="1" id="KW-0813">Transport</keyword>
<evidence type="ECO:0000313" key="3">
    <source>
        <dbReference type="Proteomes" id="UP000613740"/>
    </source>
</evidence>
<dbReference type="Gene3D" id="3.40.30.10">
    <property type="entry name" value="Glutaredoxin"/>
    <property type="match status" value="1"/>
</dbReference>
<accession>A0A835SWD2</accession>
<protein>
    <recommendedName>
        <fullName evidence="1">Glutaredoxin-like protein</fullName>
    </recommendedName>
</protein>
<comment type="caution">
    <text evidence="2">The sequence shown here is derived from an EMBL/GenBank/DDBJ whole genome shotgun (WGS) entry which is preliminary data.</text>
</comment>
<organism evidence="2 3">
    <name type="scientific">Chlamydomonas schloesseri</name>
    <dbReference type="NCBI Taxonomy" id="2026947"/>
    <lineage>
        <taxon>Eukaryota</taxon>
        <taxon>Viridiplantae</taxon>
        <taxon>Chlorophyta</taxon>
        <taxon>core chlorophytes</taxon>
        <taxon>Chlorophyceae</taxon>
        <taxon>CS clade</taxon>
        <taxon>Chlamydomonadales</taxon>
        <taxon>Chlamydomonadaceae</taxon>
        <taxon>Chlamydomonas</taxon>
    </lineage>
</organism>
<gene>
    <name evidence="2" type="ORF">HYH02_012340</name>
</gene>
<name>A0A835SWD2_9CHLO</name>
<evidence type="ECO:0000256" key="1">
    <source>
        <dbReference type="RuleBase" id="RU363082"/>
    </source>
</evidence>
<keyword evidence="1" id="KW-0249">Electron transport</keyword>
<dbReference type="OrthoDB" id="2016230at2759"/>
<sequence length="116" mass="13107">MHARRRQLTTHVVADAAASSSKVIIVYTKPGCELCDGTRDRVQGIIDRAQFMPSAIAEWHLEERDITSNPAWAVYDMEVPVLMAVGSDGREVRLPRWPPRMTTDKLRQHIEASLPQ</sequence>
<dbReference type="InterPro" id="IPR036249">
    <property type="entry name" value="Thioredoxin-like_sf"/>
</dbReference>
<dbReference type="Pfam" id="PF05768">
    <property type="entry name" value="Glrx-like"/>
    <property type="match status" value="1"/>
</dbReference>
<proteinExistence type="inferred from homology"/>
<evidence type="ECO:0000313" key="2">
    <source>
        <dbReference type="EMBL" id="KAG2434318.1"/>
    </source>
</evidence>
<reference evidence="2" key="1">
    <citation type="journal article" date="2020" name="bioRxiv">
        <title>Comparative genomics of Chlamydomonas.</title>
        <authorList>
            <person name="Craig R.J."/>
            <person name="Hasan A.R."/>
            <person name="Ness R.W."/>
            <person name="Keightley P.D."/>
        </authorList>
    </citation>
    <scope>NUCLEOTIDE SEQUENCE</scope>
    <source>
        <strain evidence="2">CCAP 11/173</strain>
    </source>
</reference>
<dbReference type="InterPro" id="IPR008554">
    <property type="entry name" value="Glutaredoxin-like"/>
</dbReference>
<comment type="similarity">
    <text evidence="1">Belongs to the glutaredoxin family.</text>
</comment>
<dbReference type="SUPFAM" id="SSF52833">
    <property type="entry name" value="Thioredoxin-like"/>
    <property type="match status" value="1"/>
</dbReference>
<dbReference type="EMBL" id="JAEHOD010000058">
    <property type="protein sequence ID" value="KAG2434318.1"/>
    <property type="molecule type" value="Genomic_DNA"/>
</dbReference>
<dbReference type="PANTHER" id="PTHR33558">
    <property type="entry name" value="GLUTAREDOXIN-LIKE PROTEIN C5ORF63 HOMOLOG"/>
    <property type="match status" value="1"/>
</dbReference>
<dbReference type="Proteomes" id="UP000613740">
    <property type="component" value="Unassembled WGS sequence"/>
</dbReference>
<keyword evidence="3" id="KW-1185">Reference proteome</keyword>
<dbReference type="AlphaFoldDB" id="A0A835SWD2"/>